<proteinExistence type="predicted"/>
<protein>
    <submittedName>
        <fullName evidence="1">Uncharacterized protein</fullName>
    </submittedName>
</protein>
<accession>A0A3E4LL40</accession>
<evidence type="ECO:0000313" key="2">
    <source>
        <dbReference type="Proteomes" id="UP000260793"/>
    </source>
</evidence>
<reference evidence="1 2" key="1">
    <citation type="submission" date="2018-08" db="EMBL/GenBank/DDBJ databases">
        <title>A genome reference for cultivated species of the human gut microbiota.</title>
        <authorList>
            <person name="Zou Y."/>
            <person name="Xue W."/>
            <person name="Luo G."/>
        </authorList>
    </citation>
    <scope>NUCLEOTIDE SEQUENCE [LARGE SCALE GENOMIC DNA]</scope>
    <source>
        <strain evidence="1 2">TF11-7</strain>
    </source>
</reference>
<gene>
    <name evidence="1" type="ORF">DXD17_11355</name>
</gene>
<dbReference type="EMBL" id="QSQN01000033">
    <property type="protein sequence ID" value="RGK37812.1"/>
    <property type="molecule type" value="Genomic_DNA"/>
</dbReference>
<comment type="caution">
    <text evidence="1">The sequence shown here is derived from an EMBL/GenBank/DDBJ whole genome shotgun (WGS) entry which is preliminary data.</text>
</comment>
<sequence>MKILQIFLKYLQPFYFLQNSGKEFDFFLRERCGIIKSFRKLYPGIQIIFGNICKKYRTKFGMIREFPNINKAEWRMKNKTCSSGRICRKGRKNADNGTKRSFI</sequence>
<name>A0A3E4LL40_9FIRM</name>
<dbReference type="AlphaFoldDB" id="A0A3E4LL40"/>
<organism evidence="1 2">
    <name type="scientific">[Ruminococcus] lactaris</name>
    <dbReference type="NCBI Taxonomy" id="46228"/>
    <lineage>
        <taxon>Bacteria</taxon>
        <taxon>Bacillati</taxon>
        <taxon>Bacillota</taxon>
        <taxon>Clostridia</taxon>
        <taxon>Lachnospirales</taxon>
        <taxon>Lachnospiraceae</taxon>
        <taxon>Mediterraneibacter</taxon>
    </lineage>
</organism>
<dbReference type="Proteomes" id="UP000260793">
    <property type="component" value="Unassembled WGS sequence"/>
</dbReference>
<evidence type="ECO:0000313" key="1">
    <source>
        <dbReference type="EMBL" id="RGK37812.1"/>
    </source>
</evidence>